<dbReference type="InterPro" id="IPR019613">
    <property type="entry name" value="DUF4198"/>
</dbReference>
<evidence type="ECO:0000313" key="3">
    <source>
        <dbReference type="Proteomes" id="UP000292939"/>
    </source>
</evidence>
<protein>
    <submittedName>
        <fullName evidence="2">DUF4198 domain-containing protein</fullName>
    </submittedName>
</protein>
<organism evidence="2 3">
    <name type="scientific">Hylemonella gracilis</name>
    <dbReference type="NCBI Taxonomy" id="80880"/>
    <lineage>
        <taxon>Bacteria</taxon>
        <taxon>Pseudomonadati</taxon>
        <taxon>Pseudomonadota</taxon>
        <taxon>Betaproteobacteria</taxon>
        <taxon>Burkholderiales</taxon>
        <taxon>Comamonadaceae</taxon>
        <taxon>Hylemonella</taxon>
    </lineage>
</organism>
<dbReference type="KEGG" id="hgr:DW355_00205"/>
<gene>
    <name evidence="2" type="ORF">DW355_00205</name>
</gene>
<reference evidence="2 3" key="1">
    <citation type="submission" date="2018-07" db="EMBL/GenBank/DDBJ databases">
        <title>Exploring interactions and the metabolic potential of the ultra-small soil bacteria Hylemonella gracilis.</title>
        <authorList>
            <person name="Tyc O."/>
            <person name="Kulkarni P."/>
            <person name="Gawehns F."/>
            <person name="Hundscheid M."/>
            <person name="Zweers H."/>
            <person name="Garbeva P."/>
        </authorList>
    </citation>
    <scope>NUCLEOTIDE SEQUENCE [LARGE SCALE GENOMIC DNA]</scope>
    <source>
        <strain evidence="2 3">NS1</strain>
    </source>
</reference>
<keyword evidence="1" id="KW-0732">Signal</keyword>
<dbReference type="AlphaFoldDB" id="A0A4V1A1Q8"/>
<dbReference type="OrthoDB" id="5943at2"/>
<feature type="signal peptide" evidence="1">
    <location>
        <begin position="1"/>
        <end position="29"/>
    </location>
</feature>
<proteinExistence type="predicted"/>
<dbReference type="Pfam" id="PF10670">
    <property type="entry name" value="DUF4198"/>
    <property type="match status" value="1"/>
</dbReference>
<accession>A0A4V1A1Q8</accession>
<dbReference type="Proteomes" id="UP000292939">
    <property type="component" value="Chromosome"/>
</dbReference>
<dbReference type="EMBL" id="CP031395">
    <property type="protein sequence ID" value="QBK03399.1"/>
    <property type="molecule type" value="Genomic_DNA"/>
</dbReference>
<evidence type="ECO:0000256" key="1">
    <source>
        <dbReference type="SAM" id="SignalP"/>
    </source>
</evidence>
<sequence length="273" mass="29401">MSGFLNTFFARASRALACAGLMLAGAAQAHTPYLLPMIFDPAPDAVLSVDAGYAEKFFLSEVNFGDTRFVITTPDGSVLPFGEVHQLKSRTVAEQKLPGAKGTYRLSTGVRLGSIFRSWEQDGKVEISRDGSKTPPPGVKLLSHYQSHSVSEAYVTAGAPNKRAVEPTLQGLEIAPVTHPNDLFTGEKFEFTVLFDGKPLAGQTVDIYRSPMDLGSEHTSASVKTDAQGRVAYAMTQPGVYLALVRYRGAAPQGAAAPMYGYNYTLTFRVLTP</sequence>
<feature type="chain" id="PRO_5020957686" evidence="1">
    <location>
        <begin position="30"/>
        <end position="273"/>
    </location>
</feature>
<evidence type="ECO:0000313" key="2">
    <source>
        <dbReference type="EMBL" id="QBK03399.1"/>
    </source>
</evidence>
<name>A0A4V1A1Q8_9BURK</name>
<dbReference type="RefSeq" id="WP_131276769.1">
    <property type="nucleotide sequence ID" value="NZ_CP031395.1"/>
</dbReference>